<dbReference type="InterPro" id="IPR050261">
    <property type="entry name" value="FrsA_esterase"/>
</dbReference>
<evidence type="ECO:0000313" key="2">
    <source>
        <dbReference type="Proteomes" id="UP000001879"/>
    </source>
</evidence>
<proteinExistence type="predicted"/>
<name>D3SRT7_NATMM</name>
<organism evidence="1 2">
    <name type="scientific">Natrialba magadii (strain ATCC 43099 / DSM 3394 / CCM 3739 / CIP 104546 / IAM 13178 / JCM 8861 / NBRC 102185 / NCIMB 2190 / MS3)</name>
    <name type="common">Natronobacterium magadii</name>
    <dbReference type="NCBI Taxonomy" id="547559"/>
    <lineage>
        <taxon>Archaea</taxon>
        <taxon>Methanobacteriati</taxon>
        <taxon>Methanobacteriota</taxon>
        <taxon>Stenosarchaea group</taxon>
        <taxon>Halobacteria</taxon>
        <taxon>Halobacteriales</taxon>
        <taxon>Natrialbaceae</taxon>
        <taxon>Natrialba</taxon>
    </lineage>
</organism>
<dbReference type="GO" id="GO:0016787">
    <property type="term" value="F:hydrolase activity"/>
    <property type="evidence" value="ECO:0007669"/>
    <property type="project" value="UniProtKB-KW"/>
</dbReference>
<protein>
    <submittedName>
        <fullName evidence="1">Alpha/beta hydrolase fold protein</fullName>
    </submittedName>
</protein>
<dbReference type="EMBL" id="CP001932">
    <property type="protein sequence ID" value="ADD06711.1"/>
    <property type="molecule type" value="Genomic_DNA"/>
</dbReference>
<dbReference type="KEGG" id="nmg:Nmag_3159"/>
<dbReference type="Gene3D" id="3.40.50.1820">
    <property type="entry name" value="alpha/beta hydrolase"/>
    <property type="match status" value="1"/>
</dbReference>
<accession>D3SRT7</accession>
<dbReference type="SUPFAM" id="SSF53474">
    <property type="entry name" value="alpha/beta-Hydrolases"/>
    <property type="match status" value="1"/>
</dbReference>
<dbReference type="STRING" id="547559.Nmag_3159"/>
<gene>
    <name evidence="1" type="ordered locus">Nmag_3159</name>
</gene>
<reference evidence="1 2" key="2">
    <citation type="journal article" date="2012" name="BMC Genomics">
        <title>A comparative genomics perspective on the genetic content of the alkaliphilic haloarchaeon Natrialba magadii ATCC 43099T.</title>
        <authorList>
            <person name="Siddaramappa S."/>
            <person name="Challacombe J.F."/>
            <person name="Decastro R.E."/>
            <person name="Pfeiffer F."/>
            <person name="Sastre D.E."/>
            <person name="Gimenez M.I."/>
            <person name="Paggi R.A."/>
            <person name="Detter J.C."/>
            <person name="Davenport K.W."/>
            <person name="Goodwin L.A."/>
            <person name="Kyrpides N."/>
            <person name="Tapia R."/>
            <person name="Pitluck S."/>
            <person name="Lucas S."/>
            <person name="Woyke T."/>
            <person name="Maupin-Furlow J.A."/>
        </authorList>
    </citation>
    <scope>NUCLEOTIDE SEQUENCE [LARGE SCALE GENOMIC DNA]</scope>
    <source>
        <strain evidence="2">ATCC 43099 / DSM 3394 / CCM 3739 / CIP 104546 / IAM 13178 / JCM 8861 / NBRC 102185 / NCIMB 2190 / MS3</strain>
    </source>
</reference>
<dbReference type="PaxDb" id="547559-Nmag_3159"/>
<keyword evidence="2" id="KW-1185">Reference proteome</keyword>
<reference evidence="2" key="1">
    <citation type="submission" date="2010-02" db="EMBL/GenBank/DDBJ databases">
        <title>Complete sequence of chromosome of Natrialba magadii ATCC 43099.</title>
        <authorList>
            <consortium name="US DOE Joint Genome Institute"/>
            <person name="Lucas S."/>
            <person name="Copeland A."/>
            <person name="Lapidus A."/>
            <person name="Cheng J.-F."/>
            <person name="Bruce D."/>
            <person name="Goodwin L."/>
            <person name="Pitluck S."/>
            <person name="Davenport K."/>
            <person name="Saunders E."/>
            <person name="Detter J.C."/>
            <person name="Han C."/>
            <person name="Tapia R."/>
            <person name="Land M."/>
            <person name="Hauser L."/>
            <person name="Kyrpides N."/>
            <person name="Mikhailova N."/>
            <person name="De Castro R.E."/>
            <person name="Maupin-Furlow J.A."/>
            <person name="Woyke T."/>
        </authorList>
    </citation>
    <scope>NUCLEOTIDE SEQUENCE [LARGE SCALE GENOMIC DNA]</scope>
    <source>
        <strain evidence="2">ATCC 43099 / DSM 3394 / CCM 3739 / CIP 104546 / IAM 13178 / JCM 8861 / NBRC 102185 / NCIMB 2190 / MS3</strain>
    </source>
</reference>
<dbReference type="PANTHER" id="PTHR22946">
    <property type="entry name" value="DIENELACTONE HYDROLASE DOMAIN-CONTAINING PROTEIN-RELATED"/>
    <property type="match status" value="1"/>
</dbReference>
<evidence type="ECO:0000313" key="1">
    <source>
        <dbReference type="EMBL" id="ADD06711.1"/>
    </source>
</evidence>
<dbReference type="HOGENOM" id="CLU_034451_1_0_2"/>
<dbReference type="PANTHER" id="PTHR22946:SF12">
    <property type="entry name" value="CONIDIAL PIGMENT BIOSYNTHESIS PROTEIN AYG1 (AFU_ORTHOLOGUE AFUA_2G17550)"/>
    <property type="match status" value="1"/>
</dbReference>
<dbReference type="eggNOG" id="arCOG01657">
    <property type="taxonomic scope" value="Archaea"/>
</dbReference>
<dbReference type="Proteomes" id="UP000001879">
    <property type="component" value="Chromosome"/>
</dbReference>
<dbReference type="AlphaFoldDB" id="D3SRT7"/>
<dbReference type="Gene3D" id="1.20.1440.110">
    <property type="entry name" value="acylaminoacyl peptidase"/>
    <property type="match status" value="1"/>
</dbReference>
<dbReference type="InterPro" id="IPR029058">
    <property type="entry name" value="AB_hydrolase_fold"/>
</dbReference>
<keyword evidence="1" id="KW-0378">Hydrolase</keyword>
<sequence>MVTLSCSSWCDYTFITMPTTTALSSFESDEFTAQLERTLGKVYDGCADVGECLATAGRIEDGDYESWYDEWFATAESVEDTAREARERGHDVSAREAFLRATEYYRSAYFFRRHDLDDPDLHETWQRQRDCFRAAMEMADHTCESVDIPYEETVLESYFLAPDDSGAARPTVIGFPGYDSPVEESYAMLARAALTRGYNCLLFEGPGQGGMLYEKRLFFRPDYETVVTPVVDVAVGREAVDESRLALVGRSFGGYLAPRAATAEHRLAALAADPAIYDLGTLVLQLVPEELRAPVLEGDPDADAALDGQLEDPHALEFFGSRMAAHGLDSLGEYVRELQEYTYESEIGSINCPTFVADNESDRLAVQSHDLATRLTAPTEYTKFTDAEGAGGHCEGMGQSVFHQRLFDWLDATLDGTASP</sequence>